<dbReference type="InterPro" id="IPR017451">
    <property type="entry name" value="F-box-assoc_interact_dom"/>
</dbReference>
<feature type="domain" description="F-box" evidence="1">
    <location>
        <begin position="1"/>
        <end position="44"/>
    </location>
</feature>
<dbReference type="InterPro" id="IPR006527">
    <property type="entry name" value="F-box-assoc_dom_typ1"/>
</dbReference>
<reference evidence="2 3" key="1">
    <citation type="journal article" date="2017" name="Mol. Plant">
        <title>The Genome of Medicinal Plant Macleaya cordata Provides New Insights into Benzylisoquinoline Alkaloids Metabolism.</title>
        <authorList>
            <person name="Liu X."/>
            <person name="Liu Y."/>
            <person name="Huang P."/>
            <person name="Ma Y."/>
            <person name="Qing Z."/>
            <person name="Tang Q."/>
            <person name="Cao H."/>
            <person name="Cheng P."/>
            <person name="Zheng Y."/>
            <person name="Yuan Z."/>
            <person name="Zhou Y."/>
            <person name="Liu J."/>
            <person name="Tang Z."/>
            <person name="Zhuo Y."/>
            <person name="Zhang Y."/>
            <person name="Yu L."/>
            <person name="Huang J."/>
            <person name="Yang P."/>
            <person name="Peng Q."/>
            <person name="Zhang J."/>
            <person name="Jiang W."/>
            <person name="Zhang Z."/>
            <person name="Lin K."/>
            <person name="Ro D.K."/>
            <person name="Chen X."/>
            <person name="Xiong X."/>
            <person name="Shang Y."/>
            <person name="Huang S."/>
            <person name="Zeng J."/>
        </authorList>
    </citation>
    <scope>NUCLEOTIDE SEQUENCE [LARGE SCALE GENOMIC DNA]</scope>
    <source>
        <strain evidence="3">cv. BLH2017</strain>
        <tissue evidence="2">Root</tissue>
    </source>
</reference>
<evidence type="ECO:0000313" key="2">
    <source>
        <dbReference type="EMBL" id="OVA15186.1"/>
    </source>
</evidence>
<organism evidence="2 3">
    <name type="scientific">Macleaya cordata</name>
    <name type="common">Five-seeded plume-poppy</name>
    <name type="synonym">Bocconia cordata</name>
    <dbReference type="NCBI Taxonomy" id="56857"/>
    <lineage>
        <taxon>Eukaryota</taxon>
        <taxon>Viridiplantae</taxon>
        <taxon>Streptophyta</taxon>
        <taxon>Embryophyta</taxon>
        <taxon>Tracheophyta</taxon>
        <taxon>Spermatophyta</taxon>
        <taxon>Magnoliopsida</taxon>
        <taxon>Ranunculales</taxon>
        <taxon>Papaveraceae</taxon>
        <taxon>Papaveroideae</taxon>
        <taxon>Macleaya</taxon>
    </lineage>
</organism>
<dbReference type="EMBL" id="MVGT01000870">
    <property type="protein sequence ID" value="OVA15186.1"/>
    <property type="molecule type" value="Genomic_DNA"/>
</dbReference>
<evidence type="ECO:0000259" key="1">
    <source>
        <dbReference type="PROSITE" id="PS50181"/>
    </source>
</evidence>
<gene>
    <name evidence="2" type="ORF">BVC80_765g2</name>
</gene>
<evidence type="ECO:0000313" key="3">
    <source>
        <dbReference type="Proteomes" id="UP000195402"/>
    </source>
</evidence>
<dbReference type="Proteomes" id="UP000195402">
    <property type="component" value="Unassembled WGS sequence"/>
</dbReference>
<dbReference type="CDD" id="cd22157">
    <property type="entry name" value="F-box_AtFBW1-like"/>
    <property type="match status" value="1"/>
</dbReference>
<dbReference type="InterPro" id="IPR036047">
    <property type="entry name" value="F-box-like_dom_sf"/>
</dbReference>
<dbReference type="STRING" id="56857.A0A200QXJ8"/>
<dbReference type="SUPFAM" id="SSF81383">
    <property type="entry name" value="F-box domain"/>
    <property type="match status" value="1"/>
</dbReference>
<accession>A0A200QXJ8</accession>
<sequence>MSTLLPNEILFNIFLRLPVKSILRFRCVCKSWFQFLTDPYFVKTHVNYHYVENNNLHIMVEHHDLIYSIDYKDLTSSSDHAVEMMDYPMKSANHGIQILGSCNGLVCIQSYDNSICLWNPSTKEFKKLPVPIMFEDHGGNDERACARALRTYLTRNGAGWATITYGFGYDSNIEDYRKQPGVLVNGALHWKAIRVVESEDDDLEVIVSFVIVNNRFKDVPQPENLYSKLGKEVGVLGGCLCLLDKIDMARVDVWVMGDYGVRESWTKLFSISDKTITQSRSVRLIQSYKNYDEILLEKDNKALVLYYPKQERARVLKIRSILKRFQTESFVESLVSLKSGTYVGKEQTEDAT</sequence>
<dbReference type="PANTHER" id="PTHR31672:SF13">
    <property type="entry name" value="F-BOX PROTEIN CPR30-LIKE"/>
    <property type="match status" value="1"/>
</dbReference>
<dbReference type="OrthoDB" id="591557at2759"/>
<dbReference type="InterPro" id="IPR050796">
    <property type="entry name" value="SCF_F-box_component"/>
</dbReference>
<dbReference type="InParanoid" id="A0A200QXJ8"/>
<dbReference type="PROSITE" id="PS50181">
    <property type="entry name" value="FBOX"/>
    <property type="match status" value="1"/>
</dbReference>
<dbReference type="Pfam" id="PF00646">
    <property type="entry name" value="F-box"/>
    <property type="match status" value="1"/>
</dbReference>
<dbReference type="InterPro" id="IPR001810">
    <property type="entry name" value="F-box_dom"/>
</dbReference>
<comment type="caution">
    <text evidence="2">The sequence shown here is derived from an EMBL/GenBank/DDBJ whole genome shotgun (WGS) entry which is preliminary data.</text>
</comment>
<keyword evidence="3" id="KW-1185">Reference proteome</keyword>
<proteinExistence type="predicted"/>
<dbReference type="Gene3D" id="1.20.1280.50">
    <property type="match status" value="1"/>
</dbReference>
<dbReference type="FunCoup" id="A0A200QXJ8">
    <property type="interactions" value="1408"/>
</dbReference>
<dbReference type="Pfam" id="PF07734">
    <property type="entry name" value="FBA_1"/>
    <property type="match status" value="1"/>
</dbReference>
<dbReference type="PANTHER" id="PTHR31672">
    <property type="entry name" value="BNACNNG10540D PROTEIN"/>
    <property type="match status" value="1"/>
</dbReference>
<dbReference type="NCBIfam" id="TIGR01640">
    <property type="entry name" value="F_box_assoc_1"/>
    <property type="match status" value="1"/>
</dbReference>
<dbReference type="AlphaFoldDB" id="A0A200QXJ8"/>
<name>A0A200QXJ8_MACCD</name>
<protein>
    <submittedName>
        <fullName evidence="2">F-box domain</fullName>
    </submittedName>
</protein>
<dbReference type="SMART" id="SM00256">
    <property type="entry name" value="FBOX"/>
    <property type="match status" value="1"/>
</dbReference>